<keyword evidence="6" id="KW-0732">Signal</keyword>
<sequence length="875" mass="96346">MVYSGKAICLSVFSVACQRLMVSPQRLLLGKYGNMMLKNNIPSADRYACCFPIPGARSRLFLKRKGSSSFLVWVFATTAFSCCSAQAADPTKQTRSVVHHNASKTPRAAPVHVKAARSRRATAREALESESMHVTARHVPHGAVTTVSSEALADAVPGTNPLKVLARQPGIMFQSDDPQGMDTWSTQFYMHGFQQDQIGMTLDGIPLGDQEFHTFNGLNSVNAISAENVGRMDVSMGAGAESVASTSNLGGAVEYVSSDPKHKAGGLASQTFGSNSGFHTFLRMDSGDLNKSGTRFYVSYMRNSQDKWKGGGDQFGQQVNAKFVQPIGERSRISSFFDYNLTQSYLYQDMSFDMLKNGGYGIDNFYGTPNAYKKAYLSALSANGLPGGALPAGYSKMSDPWDASYYDGALVERDYLGGLKANLALTDRLCWESVVYGHGQYLRGTWANPYVSSPNGAPLIDQATVTHSQRFGFTSALHYQIAHNDISGGVWYENFHTDVGRFGYEEPLLSDVEAGRAKPINSVGELPDPYATLWGQNLNSNSFTAFVQDTYHVLPNLALHFGFKSLLQTVRGGQYANDESYTGVGQIAGGSITTAKAFLPHFSGDWHFLKHHELYFDIAENVKSYPVQAFKEGASPFSVSQSAYNQLLQNGGLKPETDWNFAVGYRFTHKYALASIHAYRTNFHNRLQQVTSGSIVNPVSTVANVGGVTMNGVDGGLTLMPVKGLSLYNSISYNHATYDNNVTEAGTTYHIKGQQIVAYPRFMYKASLAYEWRNFSAHLDTQFLGTRNYSYTGDMKIPSYWIETLGARYRFGNLGKYSKNLDFVQNLTFEFNVYNLTNTKYISTMGENGVPMSGDYQSFLVGAPRQYYGTLKAEF</sequence>
<dbReference type="Gene3D" id="2.170.130.10">
    <property type="entry name" value="TonB-dependent receptor, plug domain"/>
    <property type="match status" value="1"/>
</dbReference>
<dbReference type="EMBL" id="AGQV01000001">
    <property type="protein sequence ID" value="EHH69604.1"/>
    <property type="molecule type" value="Genomic_DNA"/>
</dbReference>
<dbReference type="eggNOG" id="COG4772">
    <property type="taxonomic scope" value="Bacteria"/>
</dbReference>
<proteinExistence type="inferred from homology"/>
<dbReference type="STRING" id="1088869.GMO_09120"/>
<dbReference type="GO" id="GO:0015344">
    <property type="term" value="F:siderophore uptake transmembrane transporter activity"/>
    <property type="evidence" value="ECO:0007669"/>
    <property type="project" value="TreeGrafter"/>
</dbReference>
<keyword evidence="11 12" id="KW-0998">Cell outer membrane</keyword>
<dbReference type="PATRIC" id="fig|1088869.3.peg.918"/>
<protein>
    <submittedName>
        <fullName evidence="16">Outer membrane heme receptor</fullName>
    </submittedName>
</protein>
<dbReference type="InterPro" id="IPR039426">
    <property type="entry name" value="TonB-dep_rcpt-like"/>
</dbReference>
<evidence type="ECO:0000313" key="16">
    <source>
        <dbReference type="EMBL" id="EHH69604.1"/>
    </source>
</evidence>
<evidence type="ECO:0000259" key="14">
    <source>
        <dbReference type="Pfam" id="PF00593"/>
    </source>
</evidence>
<evidence type="ECO:0000256" key="1">
    <source>
        <dbReference type="ARBA" id="ARBA00004571"/>
    </source>
</evidence>
<evidence type="ECO:0000256" key="8">
    <source>
        <dbReference type="ARBA" id="ARBA00023065"/>
    </source>
</evidence>
<keyword evidence="3 12" id="KW-1134">Transmembrane beta strand</keyword>
<dbReference type="Gene3D" id="2.40.170.20">
    <property type="entry name" value="TonB-dependent receptor, beta-barrel domain"/>
    <property type="match status" value="1"/>
</dbReference>
<dbReference type="Proteomes" id="UP000004949">
    <property type="component" value="Unassembled WGS sequence"/>
</dbReference>
<keyword evidence="2 12" id="KW-0813">Transport</keyword>
<evidence type="ECO:0000256" key="13">
    <source>
        <dbReference type="RuleBase" id="RU003357"/>
    </source>
</evidence>
<keyword evidence="5 12" id="KW-0812">Transmembrane</keyword>
<dbReference type="PANTHER" id="PTHR32552">
    <property type="entry name" value="FERRICHROME IRON RECEPTOR-RELATED"/>
    <property type="match status" value="1"/>
</dbReference>
<keyword evidence="16" id="KW-0675">Receptor</keyword>
<dbReference type="Pfam" id="PF07715">
    <property type="entry name" value="Plug"/>
    <property type="match status" value="1"/>
</dbReference>
<feature type="domain" description="TonB-dependent receptor-like beta-barrel" evidence="14">
    <location>
        <begin position="382"/>
        <end position="836"/>
    </location>
</feature>
<evidence type="ECO:0000256" key="3">
    <source>
        <dbReference type="ARBA" id="ARBA00022452"/>
    </source>
</evidence>
<dbReference type="PANTHER" id="PTHR32552:SF89">
    <property type="entry name" value="CATECHOLATE SIDEROPHORE RECEPTOR FIU"/>
    <property type="match status" value="1"/>
</dbReference>
<keyword evidence="7" id="KW-0408">Iron</keyword>
<evidence type="ECO:0000256" key="4">
    <source>
        <dbReference type="ARBA" id="ARBA00022496"/>
    </source>
</evidence>
<dbReference type="InterPro" id="IPR000531">
    <property type="entry name" value="Beta-barrel_TonB"/>
</dbReference>
<keyword evidence="4" id="KW-0410">Iron transport</keyword>
<evidence type="ECO:0000256" key="2">
    <source>
        <dbReference type="ARBA" id="ARBA00022448"/>
    </source>
</evidence>
<keyword evidence="8" id="KW-0406">Ion transport</keyword>
<organism evidence="16 17">
    <name type="scientific">Gluconobacter morbifer G707</name>
    <dbReference type="NCBI Taxonomy" id="1088869"/>
    <lineage>
        <taxon>Bacteria</taxon>
        <taxon>Pseudomonadati</taxon>
        <taxon>Pseudomonadota</taxon>
        <taxon>Alphaproteobacteria</taxon>
        <taxon>Acetobacterales</taxon>
        <taxon>Acetobacteraceae</taxon>
        <taxon>Gluconobacter</taxon>
    </lineage>
</organism>
<comment type="subcellular location">
    <subcellularLocation>
        <location evidence="1 12">Cell outer membrane</location>
        <topology evidence="1 12">Multi-pass membrane protein</topology>
    </subcellularLocation>
</comment>
<keyword evidence="9 13" id="KW-0798">TonB box</keyword>
<name>G6XHE6_9PROT</name>
<keyword evidence="17" id="KW-1185">Reference proteome</keyword>
<dbReference type="PROSITE" id="PS51257">
    <property type="entry name" value="PROKAR_LIPOPROTEIN"/>
    <property type="match status" value="1"/>
</dbReference>
<dbReference type="Pfam" id="PF00593">
    <property type="entry name" value="TonB_dep_Rec_b-barrel"/>
    <property type="match status" value="1"/>
</dbReference>
<comment type="caution">
    <text evidence="16">The sequence shown here is derived from an EMBL/GenBank/DDBJ whole genome shotgun (WGS) entry which is preliminary data.</text>
</comment>
<dbReference type="InterPro" id="IPR037066">
    <property type="entry name" value="Plug_dom_sf"/>
</dbReference>
<dbReference type="SUPFAM" id="SSF56935">
    <property type="entry name" value="Porins"/>
    <property type="match status" value="1"/>
</dbReference>
<dbReference type="AlphaFoldDB" id="G6XHE6"/>
<evidence type="ECO:0000256" key="10">
    <source>
        <dbReference type="ARBA" id="ARBA00023136"/>
    </source>
</evidence>
<evidence type="ECO:0000256" key="5">
    <source>
        <dbReference type="ARBA" id="ARBA00022692"/>
    </source>
</evidence>
<evidence type="ECO:0000256" key="11">
    <source>
        <dbReference type="ARBA" id="ARBA00023237"/>
    </source>
</evidence>
<evidence type="ECO:0000256" key="9">
    <source>
        <dbReference type="ARBA" id="ARBA00023077"/>
    </source>
</evidence>
<reference evidence="16 17" key="1">
    <citation type="submission" date="2011-10" db="EMBL/GenBank/DDBJ databases">
        <title>Genome sequence of Gluconobacter morbifer G707, isolated from Drosophila gut.</title>
        <authorList>
            <person name="Lee W.-J."/>
            <person name="Kim E.-K."/>
        </authorList>
    </citation>
    <scope>NUCLEOTIDE SEQUENCE [LARGE SCALE GENOMIC DNA]</scope>
    <source>
        <strain evidence="16 17">G707</strain>
    </source>
</reference>
<dbReference type="RefSeq" id="WP_008851061.1">
    <property type="nucleotide sequence ID" value="NZ_AGQV01000001.1"/>
</dbReference>
<dbReference type="InterPro" id="IPR012910">
    <property type="entry name" value="Plug_dom"/>
</dbReference>
<dbReference type="PROSITE" id="PS52016">
    <property type="entry name" value="TONB_DEPENDENT_REC_3"/>
    <property type="match status" value="1"/>
</dbReference>
<evidence type="ECO:0000256" key="7">
    <source>
        <dbReference type="ARBA" id="ARBA00023004"/>
    </source>
</evidence>
<dbReference type="InterPro" id="IPR036942">
    <property type="entry name" value="Beta-barrel_TonB_sf"/>
</dbReference>
<evidence type="ECO:0000256" key="6">
    <source>
        <dbReference type="ARBA" id="ARBA00022729"/>
    </source>
</evidence>
<accession>G6XHE6</accession>
<evidence type="ECO:0000259" key="15">
    <source>
        <dbReference type="Pfam" id="PF07715"/>
    </source>
</evidence>
<gene>
    <name evidence="16" type="ORF">GMO_09120</name>
</gene>
<keyword evidence="10 12" id="KW-0472">Membrane</keyword>
<comment type="similarity">
    <text evidence="12 13">Belongs to the TonB-dependent receptor family.</text>
</comment>
<dbReference type="GO" id="GO:0009279">
    <property type="term" value="C:cell outer membrane"/>
    <property type="evidence" value="ECO:0007669"/>
    <property type="project" value="UniProtKB-SubCell"/>
</dbReference>
<evidence type="ECO:0000313" key="17">
    <source>
        <dbReference type="Proteomes" id="UP000004949"/>
    </source>
</evidence>
<evidence type="ECO:0000256" key="12">
    <source>
        <dbReference type="PROSITE-ProRule" id="PRU01360"/>
    </source>
</evidence>
<feature type="domain" description="TonB-dependent receptor plug" evidence="15">
    <location>
        <begin position="142"/>
        <end position="251"/>
    </location>
</feature>